<protein>
    <submittedName>
        <fullName evidence="2">Uncharacterized protein</fullName>
    </submittedName>
</protein>
<gene>
    <name evidence="2" type="ORF">BSAL_73740</name>
</gene>
<organism evidence="2 3">
    <name type="scientific">Bodo saltans</name>
    <name type="common">Flagellated protozoan</name>
    <dbReference type="NCBI Taxonomy" id="75058"/>
    <lineage>
        <taxon>Eukaryota</taxon>
        <taxon>Discoba</taxon>
        <taxon>Euglenozoa</taxon>
        <taxon>Kinetoplastea</taxon>
        <taxon>Metakinetoplastina</taxon>
        <taxon>Eubodonida</taxon>
        <taxon>Bodonidae</taxon>
        <taxon>Bodo</taxon>
    </lineage>
</organism>
<accession>A0A0S4IZC8</accession>
<evidence type="ECO:0000313" key="3">
    <source>
        <dbReference type="Proteomes" id="UP000051952"/>
    </source>
</evidence>
<name>A0A0S4IZC8_BODSA</name>
<feature type="compositionally biased region" description="Polar residues" evidence="1">
    <location>
        <begin position="28"/>
        <end position="45"/>
    </location>
</feature>
<keyword evidence="3" id="KW-1185">Reference proteome</keyword>
<dbReference type="Proteomes" id="UP000051952">
    <property type="component" value="Unassembled WGS sequence"/>
</dbReference>
<feature type="region of interest" description="Disordered" evidence="1">
    <location>
        <begin position="1"/>
        <end position="48"/>
    </location>
</feature>
<proteinExistence type="predicted"/>
<sequence>MESKLFHAGHQGEEDGRDEERLSGASEGCSQTNTPGSTNGNQITPPSVAVSTPGMMSFNALAAPFVPATAALGPLKPTSTDGSTAHEGSPVSASTATQRFFFPVRRWYCQVVGPVFLKPLDEDQWKEELERMTQVHVSAVAVNPTDGLRACITLSSTSESLALYNGRNMISKNGTWTLIAERLVPIILTDTTTATASHGDGSSEAKVWDHSRAALQQLSSIMGCDVFPHEGDDDLSTDARRLVVDVREGDAAYALEWDGGLARSAQHGGGIVIGDSVRVERAVRAAPTLPAA</sequence>
<dbReference type="AlphaFoldDB" id="A0A0S4IZC8"/>
<dbReference type="EMBL" id="CYKH01000631">
    <property type="protein sequence ID" value="CUG07441.1"/>
    <property type="molecule type" value="Genomic_DNA"/>
</dbReference>
<feature type="compositionally biased region" description="Basic and acidic residues" evidence="1">
    <location>
        <begin position="1"/>
        <end position="22"/>
    </location>
</feature>
<evidence type="ECO:0000256" key="1">
    <source>
        <dbReference type="SAM" id="MobiDB-lite"/>
    </source>
</evidence>
<evidence type="ECO:0000313" key="2">
    <source>
        <dbReference type="EMBL" id="CUG07441.1"/>
    </source>
</evidence>
<dbReference type="VEuPathDB" id="TriTrypDB:BSAL_73740"/>
<reference evidence="3" key="1">
    <citation type="submission" date="2015-09" db="EMBL/GenBank/DDBJ databases">
        <authorList>
            <consortium name="Pathogen Informatics"/>
        </authorList>
    </citation>
    <scope>NUCLEOTIDE SEQUENCE [LARGE SCALE GENOMIC DNA]</scope>
    <source>
        <strain evidence="3">Lake Konstanz</strain>
    </source>
</reference>